<dbReference type="Pfam" id="PF07261">
    <property type="entry name" value="DnaB_2"/>
    <property type="match status" value="1"/>
</dbReference>
<dbReference type="PANTHER" id="PTHR37293">
    <property type="entry name" value="PHAGE REPLICATION PROTEIN-RELATED"/>
    <property type="match status" value="1"/>
</dbReference>
<accession>A0ABM8YRN8</accession>
<dbReference type="Gene3D" id="1.10.10.630">
    <property type="entry name" value="DnaD domain-like"/>
    <property type="match status" value="1"/>
</dbReference>
<evidence type="ECO:0000256" key="2">
    <source>
        <dbReference type="SAM" id="MobiDB-lite"/>
    </source>
</evidence>
<dbReference type="InterPro" id="IPR036390">
    <property type="entry name" value="WH_DNA-bd_sf"/>
</dbReference>
<dbReference type="Pfam" id="PF21984">
    <property type="entry name" value="DnaD_N"/>
    <property type="match status" value="1"/>
</dbReference>
<organism evidence="5 6">
    <name type="scientific">Sutcliffiella rhizosphaerae</name>
    <dbReference type="NCBI Taxonomy" id="2880967"/>
    <lineage>
        <taxon>Bacteria</taxon>
        <taxon>Bacillati</taxon>
        <taxon>Bacillota</taxon>
        <taxon>Bacilli</taxon>
        <taxon>Bacillales</taxon>
        <taxon>Bacillaceae</taxon>
        <taxon>Sutcliffiella</taxon>
    </lineage>
</organism>
<gene>
    <name evidence="5" type="primary">dnaD</name>
    <name evidence="5" type="ORF">BACCIP111883_03409</name>
</gene>
<sequence length="233" mass="27849">MKKEQFMQFMEEGNLTVPKYLLNNYVNLGLNEKEFLLLLHIHSFVETGIIFPTPMEIAEKMTIEPSECMEILRHLLQKGYVGINDEMDEYSIKYERYSLQPLWEKMIQFMMNQSNESYQQTQHEQEINLYTIFEQEFGRPLSPFECESLSMWIDQDHHDPLIIKAALREAVISGKLNFRYIDRILFEWKKNGIKTISQANEYGKKFRKNQQKTHTTQPKKTGNNTIPFYNWLE</sequence>
<evidence type="ECO:0000313" key="5">
    <source>
        <dbReference type="EMBL" id="CAG9622618.1"/>
    </source>
</evidence>
<dbReference type="SUPFAM" id="SSF46785">
    <property type="entry name" value="Winged helix' DNA-binding domain"/>
    <property type="match status" value="1"/>
</dbReference>
<dbReference type="InterPro" id="IPR036388">
    <property type="entry name" value="WH-like_DNA-bd_sf"/>
</dbReference>
<evidence type="ECO:0000313" key="6">
    <source>
        <dbReference type="Proteomes" id="UP000789833"/>
    </source>
</evidence>
<evidence type="ECO:0000259" key="3">
    <source>
        <dbReference type="Pfam" id="PF07261"/>
    </source>
</evidence>
<dbReference type="EMBL" id="CAKJTJ010000024">
    <property type="protein sequence ID" value="CAG9622618.1"/>
    <property type="molecule type" value="Genomic_DNA"/>
</dbReference>
<dbReference type="InterPro" id="IPR053162">
    <property type="entry name" value="DnaD"/>
</dbReference>
<reference evidence="5 6" key="1">
    <citation type="submission" date="2021-10" db="EMBL/GenBank/DDBJ databases">
        <authorList>
            <person name="Criscuolo A."/>
        </authorList>
    </citation>
    <scope>NUCLEOTIDE SEQUENCE [LARGE SCALE GENOMIC DNA]</scope>
    <source>
        <strain evidence="6">CIP 111883</strain>
    </source>
</reference>
<dbReference type="InterPro" id="IPR053843">
    <property type="entry name" value="DnaD_N"/>
</dbReference>
<feature type="region of interest" description="Disordered" evidence="2">
    <location>
        <begin position="207"/>
        <end position="226"/>
    </location>
</feature>
<feature type="domain" description="DnaD N-terminal" evidence="4">
    <location>
        <begin position="17"/>
        <end position="115"/>
    </location>
</feature>
<dbReference type="InterPro" id="IPR034829">
    <property type="entry name" value="DnaD-like_sf"/>
</dbReference>
<comment type="caution">
    <text evidence="5">The sequence shown here is derived from an EMBL/GenBank/DDBJ whole genome shotgun (WGS) entry which is preliminary data.</text>
</comment>
<evidence type="ECO:0000256" key="1">
    <source>
        <dbReference type="ARBA" id="ARBA00093462"/>
    </source>
</evidence>
<comment type="similarity">
    <text evidence="1">Belongs to the DnaB/DnaD family.</text>
</comment>
<dbReference type="Proteomes" id="UP000789833">
    <property type="component" value="Unassembled WGS sequence"/>
</dbReference>
<feature type="compositionally biased region" description="Low complexity" evidence="2">
    <location>
        <begin position="212"/>
        <end position="221"/>
    </location>
</feature>
<dbReference type="RefSeq" id="WP_230503308.1">
    <property type="nucleotide sequence ID" value="NZ_CAKJTJ010000024.1"/>
</dbReference>
<dbReference type="PANTHER" id="PTHR37293:SF6">
    <property type="entry name" value="DNA REPLICATION PROTEIN DNAD"/>
    <property type="match status" value="1"/>
</dbReference>
<dbReference type="Gene3D" id="1.10.10.10">
    <property type="entry name" value="Winged helix-like DNA-binding domain superfamily/Winged helix DNA-binding domain"/>
    <property type="match status" value="1"/>
</dbReference>
<dbReference type="SUPFAM" id="SSF158499">
    <property type="entry name" value="DnaD domain-like"/>
    <property type="match status" value="1"/>
</dbReference>
<dbReference type="InterPro" id="IPR006343">
    <property type="entry name" value="DnaB/C_C"/>
</dbReference>
<feature type="domain" description="DnaB/C C-terminal" evidence="3">
    <location>
        <begin position="130"/>
        <end position="202"/>
    </location>
</feature>
<keyword evidence="6" id="KW-1185">Reference proteome</keyword>
<proteinExistence type="inferred from homology"/>
<name>A0ABM8YRN8_9BACI</name>
<dbReference type="NCBIfam" id="TIGR01446">
    <property type="entry name" value="DnaD_dom"/>
    <property type="match status" value="1"/>
</dbReference>
<evidence type="ECO:0000259" key="4">
    <source>
        <dbReference type="Pfam" id="PF21984"/>
    </source>
</evidence>
<protein>
    <submittedName>
        <fullName evidence="5">DNA replication protein DnaD</fullName>
    </submittedName>
</protein>